<dbReference type="SUPFAM" id="SSF53335">
    <property type="entry name" value="S-adenosyl-L-methionine-dependent methyltransferases"/>
    <property type="match status" value="1"/>
</dbReference>
<protein>
    <submittedName>
        <fullName evidence="1">Uncharacterized protein</fullName>
    </submittedName>
</protein>
<dbReference type="AlphaFoldDB" id="A0A919P4R7"/>
<dbReference type="InterPro" id="IPR029063">
    <property type="entry name" value="SAM-dependent_MTases_sf"/>
</dbReference>
<dbReference type="RefSeq" id="WP_203757654.1">
    <property type="nucleotide sequence ID" value="NZ_BONK01000012.1"/>
</dbReference>
<sequence length="239" mass="26286">MTVASAIKARTPVPVRRALRRVERRVRPVTTAVTAPVRRHVLRTVIRDLTAQRPRIPTARQARRLAWGWDNPRAAANVDYVRAVAWLAGRSDGPILECGSGLTTVVLAVYASQPVVSLESDPGWHRRIRTLLDDIGLAADGLHLAPVEQHDGFEWYRVPSGLPERFALVVCDGPPGLGREGGRVGLLPVMHDRLTPGCLVLVDAHMQQAETFALTTWQDEYGLEPARRFGTALALRVPG</sequence>
<dbReference type="Proteomes" id="UP000632740">
    <property type="component" value="Unassembled WGS sequence"/>
</dbReference>
<keyword evidence="2" id="KW-1185">Reference proteome</keyword>
<dbReference type="EMBL" id="BONK01000012">
    <property type="protein sequence ID" value="GIG22675.1"/>
    <property type="molecule type" value="Genomic_DNA"/>
</dbReference>
<evidence type="ECO:0000313" key="1">
    <source>
        <dbReference type="EMBL" id="GIG22675.1"/>
    </source>
</evidence>
<reference evidence="1" key="1">
    <citation type="submission" date="2021-01" db="EMBL/GenBank/DDBJ databases">
        <title>Whole genome shotgun sequence of Cellulomonas chitinilytica NBRC 110799.</title>
        <authorList>
            <person name="Komaki H."/>
            <person name="Tamura T."/>
        </authorList>
    </citation>
    <scope>NUCLEOTIDE SEQUENCE</scope>
    <source>
        <strain evidence="1">NBRC 110799</strain>
    </source>
</reference>
<name>A0A919P4R7_9CELL</name>
<gene>
    <name evidence="1" type="ORF">Cch01nite_33990</name>
</gene>
<comment type="caution">
    <text evidence="1">The sequence shown here is derived from an EMBL/GenBank/DDBJ whole genome shotgun (WGS) entry which is preliminary data.</text>
</comment>
<accession>A0A919P4R7</accession>
<organism evidence="1 2">
    <name type="scientific">Cellulomonas chitinilytica</name>
    <dbReference type="NCBI Taxonomy" id="398759"/>
    <lineage>
        <taxon>Bacteria</taxon>
        <taxon>Bacillati</taxon>
        <taxon>Actinomycetota</taxon>
        <taxon>Actinomycetes</taxon>
        <taxon>Micrococcales</taxon>
        <taxon>Cellulomonadaceae</taxon>
        <taxon>Cellulomonas</taxon>
    </lineage>
</organism>
<proteinExistence type="predicted"/>
<evidence type="ECO:0000313" key="2">
    <source>
        <dbReference type="Proteomes" id="UP000632740"/>
    </source>
</evidence>
<dbReference type="Gene3D" id="3.40.50.150">
    <property type="entry name" value="Vaccinia Virus protein VP39"/>
    <property type="match status" value="1"/>
</dbReference>